<dbReference type="EMBL" id="KV423919">
    <property type="protein sequence ID" value="KZT61938.1"/>
    <property type="molecule type" value="Genomic_DNA"/>
</dbReference>
<dbReference type="InterPro" id="IPR045340">
    <property type="entry name" value="DUF6533"/>
</dbReference>
<feature type="transmembrane region" description="Helical" evidence="2">
    <location>
        <begin position="56"/>
        <end position="75"/>
    </location>
</feature>
<gene>
    <name evidence="4" type="ORF">CALCODRAFT_479432</name>
</gene>
<proteinExistence type="predicted"/>
<keyword evidence="2" id="KW-0812">Transmembrane</keyword>
<dbReference type="InParanoid" id="A0A165JK15"/>
<feature type="transmembrane region" description="Helical" evidence="2">
    <location>
        <begin position="87"/>
        <end position="109"/>
    </location>
</feature>
<sequence>MSTTLDSDTYTYLTNVTGAHYALVAAFAWLVTDWLLCMGMEMKYIWTAPWGSTKGLYLWTRYFGLIIVALLVVTFNMSNTSPSMCVAYFQIGTWGSVWMMGTVSYILLLRIHAMYARSRNVGIFSIIIYLAHLVAAFAILGVSVQKTYLAPQTMADFPEMTGCFVTDSQPILVTYWIFRLLFDAILLLMVGYKTTHRYVSYSGVDLLDVMIKDNVSAFIFIFSVQSINLFSSRLAPAELSGVGLPFSIATDILMSTRLILHIREAFFGDDDDEGENGLEFKDIPMNPLMAAGARSGGNTRSALSGLRSQTRGRHNSTFIGGYEDEDEERAPGVMVTVEIQRDEPNARRSTFARQPSAHSLDTVDEDLKRGEGFGEAF</sequence>
<feature type="transmembrane region" description="Helical" evidence="2">
    <location>
        <begin position="173"/>
        <end position="192"/>
    </location>
</feature>
<protein>
    <recommendedName>
        <fullName evidence="3">DUF6533 domain-containing protein</fullName>
    </recommendedName>
</protein>
<keyword evidence="5" id="KW-1185">Reference proteome</keyword>
<feature type="compositionally biased region" description="Polar residues" evidence="1">
    <location>
        <begin position="347"/>
        <end position="359"/>
    </location>
</feature>
<dbReference type="Proteomes" id="UP000076842">
    <property type="component" value="Unassembled WGS sequence"/>
</dbReference>
<evidence type="ECO:0000259" key="3">
    <source>
        <dbReference type="Pfam" id="PF20151"/>
    </source>
</evidence>
<dbReference type="Pfam" id="PF20151">
    <property type="entry name" value="DUF6533"/>
    <property type="match status" value="1"/>
</dbReference>
<accession>A0A165JK15</accession>
<dbReference type="AlphaFoldDB" id="A0A165JK15"/>
<feature type="region of interest" description="Disordered" evidence="1">
    <location>
        <begin position="293"/>
        <end position="320"/>
    </location>
</feature>
<feature type="domain" description="DUF6533" evidence="3">
    <location>
        <begin position="21"/>
        <end position="66"/>
    </location>
</feature>
<name>A0A165JK15_9BASI</name>
<dbReference type="STRING" id="1353952.A0A165JK15"/>
<feature type="transmembrane region" description="Helical" evidence="2">
    <location>
        <begin position="121"/>
        <end position="144"/>
    </location>
</feature>
<evidence type="ECO:0000313" key="5">
    <source>
        <dbReference type="Proteomes" id="UP000076842"/>
    </source>
</evidence>
<feature type="compositionally biased region" description="Polar residues" evidence="1">
    <location>
        <begin position="296"/>
        <end position="309"/>
    </location>
</feature>
<evidence type="ECO:0000313" key="4">
    <source>
        <dbReference type="EMBL" id="KZT61938.1"/>
    </source>
</evidence>
<dbReference type="OrthoDB" id="3349377at2759"/>
<keyword evidence="2" id="KW-0472">Membrane</keyword>
<reference evidence="4 5" key="1">
    <citation type="journal article" date="2016" name="Mol. Biol. Evol.">
        <title>Comparative Genomics of Early-Diverging Mushroom-Forming Fungi Provides Insights into the Origins of Lignocellulose Decay Capabilities.</title>
        <authorList>
            <person name="Nagy L.G."/>
            <person name="Riley R."/>
            <person name="Tritt A."/>
            <person name="Adam C."/>
            <person name="Daum C."/>
            <person name="Floudas D."/>
            <person name="Sun H."/>
            <person name="Yadav J.S."/>
            <person name="Pangilinan J."/>
            <person name="Larsson K.H."/>
            <person name="Matsuura K."/>
            <person name="Barry K."/>
            <person name="Labutti K."/>
            <person name="Kuo R."/>
            <person name="Ohm R.A."/>
            <person name="Bhattacharya S.S."/>
            <person name="Shirouzu T."/>
            <person name="Yoshinaga Y."/>
            <person name="Martin F.M."/>
            <person name="Grigoriev I.V."/>
            <person name="Hibbett D.S."/>
        </authorList>
    </citation>
    <scope>NUCLEOTIDE SEQUENCE [LARGE SCALE GENOMIC DNA]</scope>
    <source>
        <strain evidence="4 5">HHB12733</strain>
    </source>
</reference>
<organism evidence="4 5">
    <name type="scientific">Calocera cornea HHB12733</name>
    <dbReference type="NCBI Taxonomy" id="1353952"/>
    <lineage>
        <taxon>Eukaryota</taxon>
        <taxon>Fungi</taxon>
        <taxon>Dikarya</taxon>
        <taxon>Basidiomycota</taxon>
        <taxon>Agaricomycotina</taxon>
        <taxon>Dacrymycetes</taxon>
        <taxon>Dacrymycetales</taxon>
        <taxon>Dacrymycetaceae</taxon>
        <taxon>Calocera</taxon>
    </lineage>
</organism>
<feature type="compositionally biased region" description="Basic and acidic residues" evidence="1">
    <location>
        <begin position="365"/>
        <end position="377"/>
    </location>
</feature>
<feature type="region of interest" description="Disordered" evidence="1">
    <location>
        <begin position="339"/>
        <end position="377"/>
    </location>
</feature>
<evidence type="ECO:0000256" key="1">
    <source>
        <dbReference type="SAM" id="MobiDB-lite"/>
    </source>
</evidence>
<keyword evidence="2" id="KW-1133">Transmembrane helix</keyword>
<feature type="transmembrane region" description="Helical" evidence="2">
    <location>
        <begin position="12"/>
        <end position="36"/>
    </location>
</feature>
<evidence type="ECO:0000256" key="2">
    <source>
        <dbReference type="SAM" id="Phobius"/>
    </source>
</evidence>